<dbReference type="RefSeq" id="WP_193779562.1">
    <property type="nucleotide sequence ID" value="NZ_JADDOJ010000014.1"/>
</dbReference>
<keyword evidence="2" id="KW-0732">Signal</keyword>
<dbReference type="SUPFAM" id="SSF49373">
    <property type="entry name" value="Invasin/intimin cell-adhesion fragments"/>
    <property type="match status" value="2"/>
</dbReference>
<name>A0ABR9SCS6_9BURK</name>
<comment type="caution">
    <text evidence="3">The sequence shown here is derived from an EMBL/GenBank/DDBJ whole genome shotgun (WGS) entry which is preliminary data.</text>
</comment>
<dbReference type="EMBL" id="JADDOJ010000014">
    <property type="protein sequence ID" value="MBE7940019.1"/>
    <property type="molecule type" value="Genomic_DNA"/>
</dbReference>
<organism evidence="3 4">
    <name type="scientific">Ramlibacter aquaticus</name>
    <dbReference type="NCBI Taxonomy" id="2780094"/>
    <lineage>
        <taxon>Bacteria</taxon>
        <taxon>Pseudomonadati</taxon>
        <taxon>Pseudomonadota</taxon>
        <taxon>Betaproteobacteria</taxon>
        <taxon>Burkholderiales</taxon>
        <taxon>Comamonadaceae</taxon>
        <taxon>Ramlibacter</taxon>
    </lineage>
</organism>
<gene>
    <name evidence="3" type="ORF">IM725_05445</name>
</gene>
<reference evidence="3 4" key="1">
    <citation type="submission" date="2020-10" db="EMBL/GenBank/DDBJ databases">
        <title>Draft genome of Ramlibacter aquaticus LMG 30558.</title>
        <authorList>
            <person name="Props R."/>
        </authorList>
    </citation>
    <scope>NUCLEOTIDE SEQUENCE [LARGE SCALE GENOMIC DNA]</scope>
    <source>
        <strain evidence="3 4">LMG 30558</strain>
    </source>
</reference>
<feature type="region of interest" description="Disordered" evidence="1">
    <location>
        <begin position="26"/>
        <end position="49"/>
    </location>
</feature>
<sequence>MIKMLRLFAGLALVATLAACGGGGGSAGTTAGSGGTTGTTGTGGTTTTANPTTQVTNFVMLLDKSTLLNAGTATAKLTVLAVNAQNNIVPGATVSVSTDANSIYTPGGTVTDANGLYTGTVGFGADKSDRTITITTTVNGLVKKITLQVSGSQLALVTNPSLPSTNQSGTFTARLTDASTQPIAGVTLTITSDIATLNGKTATTDSNGNISVNFTAPGTAGGSSITVAGNGISSTLGLQVGTTVASVALPTNATPSLSALPNVVAPNVSGSTSSQSQLKFLFLDSNNQPVQNVRVRFDITSTGLGSTDSSISSGTNTVYTTSAGVATANFIPGTTSSPNDGVHIRACYSGSDFASTTDCPQSVAVNLTVAQQALAISIGDDNLLQRGTGTYIKQFTITVADSAGRAVPNAPVSISVDIPYYGKGLYTQTPTFPLLIQPVGSNTSIPNATTAPSVYGNRISCINEDLNRNGFADPFENIDGSVDSSGQPTLQPRQSDILISYVDPNVTTTDANGLLLIKVEYSQQVATWLEYHVRASTSVSGSQGTAERAFITTFIKGDEVNGSFLTPPYGINSCSTPN</sequence>
<keyword evidence="4" id="KW-1185">Reference proteome</keyword>
<accession>A0ABR9SCS6</accession>
<evidence type="ECO:0000313" key="4">
    <source>
        <dbReference type="Proteomes" id="UP000715965"/>
    </source>
</evidence>
<protein>
    <recommendedName>
        <fullName evidence="5">Big-1 domain-containing protein</fullName>
    </recommendedName>
</protein>
<evidence type="ECO:0000313" key="3">
    <source>
        <dbReference type="EMBL" id="MBE7940019.1"/>
    </source>
</evidence>
<dbReference type="PROSITE" id="PS51257">
    <property type="entry name" value="PROKAR_LIPOPROTEIN"/>
    <property type="match status" value="1"/>
</dbReference>
<evidence type="ECO:0000256" key="1">
    <source>
        <dbReference type="SAM" id="MobiDB-lite"/>
    </source>
</evidence>
<dbReference type="InterPro" id="IPR008964">
    <property type="entry name" value="Invasin/intimin_cell_adhesion"/>
</dbReference>
<feature type="chain" id="PRO_5045754884" description="Big-1 domain-containing protein" evidence="2">
    <location>
        <begin position="19"/>
        <end position="578"/>
    </location>
</feature>
<dbReference type="Gene3D" id="2.60.40.10">
    <property type="entry name" value="Immunoglobulins"/>
    <property type="match status" value="3"/>
</dbReference>
<dbReference type="Proteomes" id="UP000715965">
    <property type="component" value="Unassembled WGS sequence"/>
</dbReference>
<proteinExistence type="predicted"/>
<evidence type="ECO:0008006" key="5">
    <source>
        <dbReference type="Google" id="ProtNLM"/>
    </source>
</evidence>
<feature type="compositionally biased region" description="Gly residues" evidence="1">
    <location>
        <begin position="26"/>
        <end position="44"/>
    </location>
</feature>
<feature type="signal peptide" evidence="2">
    <location>
        <begin position="1"/>
        <end position="18"/>
    </location>
</feature>
<dbReference type="InterPro" id="IPR013783">
    <property type="entry name" value="Ig-like_fold"/>
</dbReference>
<evidence type="ECO:0000256" key="2">
    <source>
        <dbReference type="SAM" id="SignalP"/>
    </source>
</evidence>